<proteinExistence type="predicted"/>
<keyword evidence="1" id="KW-0547">Nucleotide-binding</keyword>
<dbReference type="InterPro" id="IPR003593">
    <property type="entry name" value="AAA+_ATPase"/>
</dbReference>
<dbReference type="AlphaFoldDB" id="A0A934WS31"/>
<keyword evidence="5" id="KW-1185">Reference proteome</keyword>
<dbReference type="GO" id="GO:0005829">
    <property type="term" value="C:cytosol"/>
    <property type="evidence" value="ECO:0007669"/>
    <property type="project" value="TreeGrafter"/>
</dbReference>
<dbReference type="Gene3D" id="3.40.50.300">
    <property type="entry name" value="P-loop containing nucleotide triphosphate hydrolases"/>
    <property type="match status" value="1"/>
</dbReference>
<feature type="domain" description="AAA+ ATPase" evidence="3">
    <location>
        <begin position="2"/>
        <end position="174"/>
    </location>
</feature>
<dbReference type="GO" id="GO:0051782">
    <property type="term" value="P:negative regulation of cell division"/>
    <property type="evidence" value="ECO:0007669"/>
    <property type="project" value="TreeGrafter"/>
</dbReference>
<dbReference type="InterPro" id="IPR027417">
    <property type="entry name" value="P-loop_NTPase"/>
</dbReference>
<dbReference type="PANTHER" id="PTHR43384:SF6">
    <property type="entry name" value="SEPTUM SITE-DETERMINING PROTEIN MIND HOMOLOG, CHLOROPLASTIC"/>
    <property type="match status" value="1"/>
</dbReference>
<name>A0A934WS31_9FIRM</name>
<organism evidence="4 5">
    <name type="scientific">Ruminococcus difficilis</name>
    <dbReference type="NCBI Taxonomy" id="2763069"/>
    <lineage>
        <taxon>Bacteria</taxon>
        <taxon>Bacillati</taxon>
        <taxon>Bacillota</taxon>
        <taxon>Clostridia</taxon>
        <taxon>Eubacteriales</taxon>
        <taxon>Oscillospiraceae</taxon>
        <taxon>Ruminococcus</taxon>
    </lineage>
</organism>
<dbReference type="InterPro" id="IPR050625">
    <property type="entry name" value="ParA/MinD_ATPase"/>
</dbReference>
<dbReference type="SMART" id="SM00382">
    <property type="entry name" value="AAA"/>
    <property type="match status" value="1"/>
</dbReference>
<dbReference type="RefSeq" id="WP_201427713.1">
    <property type="nucleotide sequence ID" value="NZ_JAEQMG010000098.1"/>
</dbReference>
<evidence type="ECO:0000256" key="2">
    <source>
        <dbReference type="ARBA" id="ARBA00022840"/>
    </source>
</evidence>
<dbReference type="GO" id="GO:0005524">
    <property type="term" value="F:ATP binding"/>
    <property type="evidence" value="ECO:0007669"/>
    <property type="project" value="UniProtKB-KW"/>
</dbReference>
<evidence type="ECO:0000259" key="3">
    <source>
        <dbReference type="SMART" id="SM00382"/>
    </source>
</evidence>
<evidence type="ECO:0000256" key="1">
    <source>
        <dbReference type="ARBA" id="ARBA00022741"/>
    </source>
</evidence>
<dbReference type="GO" id="GO:0009898">
    <property type="term" value="C:cytoplasmic side of plasma membrane"/>
    <property type="evidence" value="ECO:0007669"/>
    <property type="project" value="TreeGrafter"/>
</dbReference>
<protein>
    <submittedName>
        <fullName evidence="4">AAA family ATPase</fullName>
    </submittedName>
</protein>
<reference evidence="4" key="1">
    <citation type="submission" date="2021-01" db="EMBL/GenBank/DDBJ databases">
        <title>Genome public.</title>
        <authorList>
            <person name="Liu C."/>
            <person name="Sun Q."/>
        </authorList>
    </citation>
    <scope>NUCLEOTIDE SEQUENCE</scope>
    <source>
        <strain evidence="4">M6</strain>
    </source>
</reference>
<accession>A0A934WS31</accession>
<dbReference type="InterPro" id="IPR002586">
    <property type="entry name" value="CobQ/CobB/MinD/ParA_Nub-bd_dom"/>
</dbReference>
<sequence length="247" mass="26833">MSEVIVVASGKGGTGKTTVCAGLAAALAKNKKRVLIIDCDSGMRGVDMVLGISDRLVYDFADVVSGACEPKEALYQIDGDFELYTIAAPLYADDEVSPSLVKNFVDKVRDDFDYILIDSPAGTGTGFVAAAASADRALLVINPEPISIRGCKNIGYRLEELGISDRRLIINRFDRERFFKMGLYKDLDEVIDEAGVRLIGVIPEDIRVIALAQRGALTNNWSQTGIIFETIVKRLEGVDVPIIIKNS</sequence>
<dbReference type="SUPFAM" id="SSF52540">
    <property type="entry name" value="P-loop containing nucleoside triphosphate hydrolases"/>
    <property type="match status" value="1"/>
</dbReference>
<evidence type="ECO:0000313" key="4">
    <source>
        <dbReference type="EMBL" id="MBK6088901.1"/>
    </source>
</evidence>
<comment type="caution">
    <text evidence="4">The sequence shown here is derived from an EMBL/GenBank/DDBJ whole genome shotgun (WGS) entry which is preliminary data.</text>
</comment>
<dbReference type="GO" id="GO:0016887">
    <property type="term" value="F:ATP hydrolysis activity"/>
    <property type="evidence" value="ECO:0007669"/>
    <property type="project" value="TreeGrafter"/>
</dbReference>
<dbReference type="Proteomes" id="UP000633365">
    <property type="component" value="Unassembled WGS sequence"/>
</dbReference>
<gene>
    <name evidence="4" type="ORF">JKK62_09630</name>
</gene>
<dbReference type="EMBL" id="JAEQMG010000098">
    <property type="protein sequence ID" value="MBK6088901.1"/>
    <property type="molecule type" value="Genomic_DNA"/>
</dbReference>
<dbReference type="PANTHER" id="PTHR43384">
    <property type="entry name" value="SEPTUM SITE-DETERMINING PROTEIN MIND HOMOLOG, CHLOROPLASTIC-RELATED"/>
    <property type="match status" value="1"/>
</dbReference>
<dbReference type="Pfam" id="PF01656">
    <property type="entry name" value="CbiA"/>
    <property type="match status" value="1"/>
</dbReference>
<keyword evidence="2" id="KW-0067">ATP-binding</keyword>
<evidence type="ECO:0000313" key="5">
    <source>
        <dbReference type="Proteomes" id="UP000633365"/>
    </source>
</evidence>